<evidence type="ECO:0000256" key="6">
    <source>
        <dbReference type="ARBA" id="ARBA00023067"/>
    </source>
</evidence>
<dbReference type="Proteomes" id="UP000001555">
    <property type="component" value="Unassembled WGS sequence"/>
</dbReference>
<evidence type="ECO:0000313" key="11">
    <source>
        <dbReference type="EMBL" id="EEC08295.1"/>
    </source>
</evidence>
<name>B7PNX3_IXOSC</name>
<feature type="coiled-coil region" evidence="8">
    <location>
        <begin position="517"/>
        <end position="551"/>
    </location>
</feature>
<gene>
    <name evidence="12" type="primary">8051166</name>
    <name evidence="11" type="ORF">IscW_ISCW005983</name>
</gene>
<dbReference type="OrthoDB" id="27187at2759"/>
<evidence type="ECO:0000256" key="3">
    <source>
        <dbReference type="ARBA" id="ARBA00022454"/>
    </source>
</evidence>
<evidence type="ECO:0000256" key="2">
    <source>
        <dbReference type="ARBA" id="ARBA00006533"/>
    </source>
</evidence>
<dbReference type="SUPFAM" id="SSF48371">
    <property type="entry name" value="ARM repeat"/>
    <property type="match status" value="1"/>
</dbReference>
<dbReference type="Gene3D" id="1.25.10.10">
    <property type="entry name" value="Leucine-rich Repeat Variant"/>
    <property type="match status" value="1"/>
</dbReference>
<evidence type="ECO:0000313" key="13">
    <source>
        <dbReference type="Proteomes" id="UP000001555"/>
    </source>
</evidence>
<dbReference type="PANTHER" id="PTHR14418">
    <property type="entry name" value="CONDENSIN COMPLEX SUBUNIT 3-RELATED"/>
    <property type="match status" value="1"/>
</dbReference>
<dbReference type="GO" id="GO:0007076">
    <property type="term" value="P:mitotic chromosome condensation"/>
    <property type="evidence" value="ECO:0000318"/>
    <property type="project" value="GO_Central"/>
</dbReference>
<evidence type="ECO:0000256" key="8">
    <source>
        <dbReference type="SAM" id="Coils"/>
    </source>
</evidence>
<evidence type="ECO:0000256" key="1">
    <source>
        <dbReference type="ARBA" id="ARBA00004286"/>
    </source>
</evidence>
<dbReference type="InterPro" id="IPR016024">
    <property type="entry name" value="ARM-type_fold"/>
</dbReference>
<dbReference type="EMBL" id="DS754946">
    <property type="protein sequence ID" value="EEC08295.1"/>
    <property type="molecule type" value="Genomic_DNA"/>
</dbReference>
<keyword evidence="6" id="KW-0226">DNA condensation</keyword>
<comment type="similarity">
    <text evidence="2">Belongs to the CND3 (condensin subunit 3) family.</text>
</comment>
<dbReference type="AlphaFoldDB" id="B7PNX3"/>
<reference evidence="12" key="2">
    <citation type="submission" date="2020-05" db="UniProtKB">
        <authorList>
            <consortium name="EnsemblMetazoa"/>
        </authorList>
    </citation>
    <scope>IDENTIFICATION</scope>
    <source>
        <strain evidence="12">wikel</strain>
    </source>
</reference>
<dbReference type="GO" id="GO:0051301">
    <property type="term" value="P:cell division"/>
    <property type="evidence" value="ECO:0007669"/>
    <property type="project" value="UniProtKB-KW"/>
</dbReference>
<organism>
    <name type="scientific">Ixodes scapularis</name>
    <name type="common">Black-legged tick</name>
    <name type="synonym">Deer tick</name>
    <dbReference type="NCBI Taxonomy" id="6945"/>
    <lineage>
        <taxon>Eukaryota</taxon>
        <taxon>Metazoa</taxon>
        <taxon>Ecdysozoa</taxon>
        <taxon>Arthropoda</taxon>
        <taxon>Chelicerata</taxon>
        <taxon>Arachnida</taxon>
        <taxon>Acari</taxon>
        <taxon>Parasitiformes</taxon>
        <taxon>Ixodida</taxon>
        <taxon>Ixodoidea</taxon>
        <taxon>Ixodidae</taxon>
        <taxon>Ixodinae</taxon>
        <taxon>Ixodes</taxon>
    </lineage>
</organism>
<evidence type="ECO:0000256" key="5">
    <source>
        <dbReference type="ARBA" id="ARBA00022776"/>
    </source>
</evidence>
<proteinExistence type="evidence at protein level"/>
<dbReference type="InParanoid" id="B7PNX3"/>
<dbReference type="GO" id="GO:0005737">
    <property type="term" value="C:cytoplasm"/>
    <property type="evidence" value="ECO:0000318"/>
    <property type="project" value="GO_Central"/>
</dbReference>
<feature type="domain" description="Nuclear condensin complex subunit 3 C-terminal" evidence="10">
    <location>
        <begin position="568"/>
        <end position="861"/>
    </location>
</feature>
<dbReference type="InterPro" id="IPR027165">
    <property type="entry name" value="CND3"/>
</dbReference>
<feature type="compositionally biased region" description="Low complexity" evidence="9">
    <location>
        <begin position="946"/>
        <end position="956"/>
    </location>
</feature>
<dbReference type="GO" id="GO:0000793">
    <property type="term" value="C:condensed chromosome"/>
    <property type="evidence" value="ECO:0000318"/>
    <property type="project" value="GO_Central"/>
</dbReference>
<keyword evidence="14" id="KW-1267">Proteomics identification</keyword>
<dbReference type="InterPro" id="IPR011989">
    <property type="entry name" value="ARM-like"/>
</dbReference>
<dbReference type="EMBL" id="ABJB010370588">
    <property type="status" value="NOT_ANNOTATED_CDS"/>
    <property type="molecule type" value="Genomic_DNA"/>
</dbReference>
<feature type="region of interest" description="Disordered" evidence="9">
    <location>
        <begin position="936"/>
        <end position="972"/>
    </location>
</feature>
<keyword evidence="13" id="KW-1185">Reference proteome</keyword>
<keyword evidence="5" id="KW-0498">Mitosis</keyword>
<dbReference type="STRING" id="6945.B7PNX3"/>
<dbReference type="EnsemblMetazoa" id="ISCW005983-RA">
    <property type="protein sequence ID" value="ISCW005983-PA"/>
    <property type="gene ID" value="ISCW005983"/>
</dbReference>
<evidence type="ECO:0000259" key="10">
    <source>
        <dbReference type="Pfam" id="PF12719"/>
    </source>
</evidence>
<dbReference type="HOGENOM" id="CLU_004446_2_2_1"/>
<keyword evidence="3" id="KW-0158">Chromosome</keyword>
<dbReference type="VEuPathDB" id="VectorBase:ISCP_023639"/>
<keyword evidence="8" id="KW-0175">Coiled coil</keyword>
<protein>
    <submittedName>
        <fullName evidence="11 12">Condensin complex subunit, putative</fullName>
    </submittedName>
</protein>
<dbReference type="PANTHER" id="PTHR14418:SF5">
    <property type="entry name" value="CONDENSIN COMPLEX SUBUNIT 3"/>
    <property type="match status" value="1"/>
</dbReference>
<dbReference type="InterPro" id="IPR025977">
    <property type="entry name" value="Cnd3_C"/>
</dbReference>
<keyword evidence="4" id="KW-0132">Cell division</keyword>
<dbReference type="VEuPathDB" id="VectorBase:ISCW005983"/>
<evidence type="ECO:0000256" key="4">
    <source>
        <dbReference type="ARBA" id="ARBA00022618"/>
    </source>
</evidence>
<dbReference type="GO" id="GO:0000796">
    <property type="term" value="C:condensin complex"/>
    <property type="evidence" value="ECO:0007669"/>
    <property type="project" value="InterPro"/>
</dbReference>
<reference evidence="11 13" key="1">
    <citation type="submission" date="2008-03" db="EMBL/GenBank/DDBJ databases">
        <title>Annotation of Ixodes scapularis.</title>
        <authorList>
            <consortium name="Ixodes scapularis Genome Project Consortium"/>
            <person name="Caler E."/>
            <person name="Hannick L.I."/>
            <person name="Bidwell S."/>
            <person name="Joardar V."/>
            <person name="Thiagarajan M."/>
            <person name="Amedeo P."/>
            <person name="Galinsky K.J."/>
            <person name="Schobel S."/>
            <person name="Inman J."/>
            <person name="Hostetler J."/>
            <person name="Miller J."/>
            <person name="Hammond M."/>
            <person name="Megy K."/>
            <person name="Lawson D."/>
            <person name="Kodira C."/>
            <person name="Sutton G."/>
            <person name="Meyer J."/>
            <person name="Hill C.A."/>
            <person name="Birren B."/>
            <person name="Nene V."/>
            <person name="Collins F."/>
            <person name="Alarcon-Chaidez F."/>
            <person name="Wikel S."/>
            <person name="Strausberg R."/>
        </authorList>
    </citation>
    <scope>NUCLEOTIDE SEQUENCE [LARGE SCALE GENOMIC DNA]</scope>
    <source>
        <strain evidence="13">Wikel</strain>
        <strain evidence="11">Wikel colony</strain>
    </source>
</reference>
<keyword evidence="7" id="KW-0131">Cell cycle</keyword>
<comment type="subcellular location">
    <subcellularLocation>
        <location evidence="1">Chromosome</location>
    </subcellularLocation>
</comment>
<dbReference type="PaxDb" id="6945-B7PNX3"/>
<evidence type="ECO:0007829" key="14">
    <source>
        <dbReference type="PeptideAtlas" id="B7PNX3"/>
    </source>
</evidence>
<dbReference type="Pfam" id="PF12719">
    <property type="entry name" value="Cnd3"/>
    <property type="match status" value="1"/>
</dbReference>
<evidence type="ECO:0000256" key="7">
    <source>
        <dbReference type="ARBA" id="ARBA00023306"/>
    </source>
</evidence>
<dbReference type="FunCoup" id="B7PNX3">
    <property type="interactions" value="397"/>
</dbReference>
<evidence type="ECO:0000256" key="9">
    <source>
        <dbReference type="SAM" id="MobiDB-lite"/>
    </source>
</evidence>
<sequence length="972" mass="105436">MSMSAAKPSVASMATMRDAYTVCQNKPNAFAKGLDVMNKLLRDTPSSDFVSQLTPVVQIVLSNTESGEYAERLLDFTAQFLAGTTLTSSATAAADDSGVTGGDSWLLVRMLDAALEWSTSDSKVVRERCCRLVEKTLCNIKDEYAVDEDLFDRVEAAMMARLKDRIGAVRAAAAGALSRLQDPSNSGCKIVEAFLFHLEHDPCVEVRSAIVTRMVPSTKTLAAIVARTRDVKDAVRRLALERLVEKVPVRYLSLRQRTAVIAMGLGESAGAVRTVVTQKLIPTWLQQTKGSLVDFLRLLDVHGSTESVESFLDWYLAEHDLKRAAADFASACLDEDKLVPEDKLSSETLLLWRCLVLHLRAGGSADADALVESVFPDTVVYCGYLVKHVCAFDESWDTLRQLEHRFMSRQLLTLAQAADISDSAGRARLVETVHMLLASPKVGSVLVQPLMRLLGRIFPSTDQVAQEVALAISATAPAAPSQEAREVAAAPLVASIDVVKMRVKLNMLREDLSICVEREQFAEAQELKNKVLELEQTLRDVQAAAEVALEEFQEDGRVEQDSATTLKIATLVTEMLAVTPFASVSPFLQTCLDDIVLPGIVSTDTAVRKQATHALGLCCTLSKRAALKHMQLLFQIALADTPQIRAVALAGAVDLILAFGVEPFDSVLRNLFEDDDDDDEEATPRDASALLVDCLIRYVDDEDDHLRAVAVEGMAKLQLYGRVCSPSLLSVMVLQWMHPNTDPDSHLHQVLRNFVVAYSHGGSPQSLRCFEMAFLPTLAAVLDAPASSPLARLSAADLLNFLVDVTLPRSADRPGQRVPASAATEATPHDRLAVELCREVLKDPHDEDALVFLKALTMLEVTERASVEDLMSAARKMRDKVKAKRGAALVKKFEDKLKTLAGAATADRDGEPPSSASVVIDSSTLTDGSCSLFGRSASMSVGPTESGACSGSGSSGRRLLDSQDLFPLSNDP</sequence>
<accession>B7PNX3</accession>
<evidence type="ECO:0000313" key="12">
    <source>
        <dbReference type="EnsemblMetazoa" id="ISCW005983-PA"/>
    </source>
</evidence>
<dbReference type="VEuPathDB" id="VectorBase:ISCI005983"/>